<feature type="compositionally biased region" description="Basic and acidic residues" evidence="2">
    <location>
        <begin position="783"/>
        <end position="820"/>
    </location>
</feature>
<dbReference type="GO" id="GO:0005730">
    <property type="term" value="C:nucleolus"/>
    <property type="evidence" value="ECO:0007669"/>
    <property type="project" value="TreeGrafter"/>
</dbReference>
<feature type="compositionally biased region" description="Basic and acidic residues" evidence="2">
    <location>
        <begin position="72"/>
        <end position="93"/>
    </location>
</feature>
<feature type="compositionally biased region" description="Basic and acidic residues" evidence="2">
    <location>
        <begin position="301"/>
        <end position="310"/>
    </location>
</feature>
<feature type="compositionally biased region" description="Basic residues" evidence="2">
    <location>
        <begin position="869"/>
        <end position="881"/>
    </location>
</feature>
<feature type="compositionally biased region" description="Basic and acidic residues" evidence="2">
    <location>
        <begin position="151"/>
        <end position="160"/>
    </location>
</feature>
<feature type="compositionally biased region" description="Acidic residues" evidence="2">
    <location>
        <begin position="271"/>
        <end position="280"/>
    </location>
</feature>
<feature type="compositionally biased region" description="Basic and acidic residues" evidence="2">
    <location>
        <begin position="854"/>
        <end position="868"/>
    </location>
</feature>
<feature type="compositionally biased region" description="Acidic residues" evidence="2">
    <location>
        <begin position="107"/>
        <end position="123"/>
    </location>
</feature>
<feature type="region of interest" description="Disordered" evidence="2">
    <location>
        <begin position="491"/>
        <end position="534"/>
    </location>
</feature>
<feature type="compositionally biased region" description="Acidic residues" evidence="2">
    <location>
        <begin position="602"/>
        <end position="641"/>
    </location>
</feature>
<feature type="compositionally biased region" description="Basic and acidic residues" evidence="2">
    <location>
        <begin position="1"/>
        <end position="12"/>
    </location>
</feature>
<feature type="region of interest" description="Disordered" evidence="2">
    <location>
        <begin position="738"/>
        <end position="900"/>
    </location>
</feature>
<dbReference type="GO" id="GO:0000447">
    <property type="term" value="P:endonucleolytic cleavage in ITS1 to separate SSU-rRNA from 5.8S rRNA and LSU-rRNA from tricistronic rRNA transcript (SSU-rRNA, 5.8S rRNA, LSU-rRNA)"/>
    <property type="evidence" value="ECO:0007669"/>
    <property type="project" value="TreeGrafter"/>
</dbReference>
<feature type="region of interest" description="Disordered" evidence="2">
    <location>
        <begin position="151"/>
        <end position="242"/>
    </location>
</feature>
<accession>A0A7S3VCM3</accession>
<dbReference type="EMBL" id="HBIO01020732">
    <property type="protein sequence ID" value="CAE0471118.1"/>
    <property type="molecule type" value="Transcribed_RNA"/>
</dbReference>
<dbReference type="InterPro" id="IPR024626">
    <property type="entry name" value="Kri1-like_C"/>
</dbReference>
<reference evidence="4" key="1">
    <citation type="submission" date="2021-01" db="EMBL/GenBank/DDBJ databases">
        <authorList>
            <person name="Corre E."/>
            <person name="Pelletier E."/>
            <person name="Niang G."/>
            <person name="Scheremetjew M."/>
            <person name="Finn R."/>
            <person name="Kale V."/>
            <person name="Holt S."/>
            <person name="Cochrane G."/>
            <person name="Meng A."/>
            <person name="Brown T."/>
            <person name="Cohen L."/>
        </authorList>
    </citation>
    <scope>NUCLEOTIDE SEQUENCE</scope>
    <source>
        <strain evidence="4">MM31A-1</strain>
    </source>
</reference>
<gene>
    <name evidence="4" type="ORF">CDEB00056_LOCUS15971</name>
</gene>
<feature type="region of interest" description="Disordered" evidence="2">
    <location>
        <begin position="353"/>
        <end position="394"/>
    </location>
</feature>
<comment type="similarity">
    <text evidence="1">Belongs to the KRI1 family.</text>
</comment>
<evidence type="ECO:0000259" key="3">
    <source>
        <dbReference type="Pfam" id="PF12936"/>
    </source>
</evidence>
<feature type="compositionally biased region" description="Basic and acidic residues" evidence="2">
    <location>
        <begin position="225"/>
        <end position="242"/>
    </location>
</feature>
<feature type="compositionally biased region" description="Basic residues" evidence="2">
    <location>
        <begin position="448"/>
        <end position="462"/>
    </location>
</feature>
<feature type="compositionally biased region" description="Low complexity" evidence="2">
    <location>
        <begin position="19"/>
        <end position="41"/>
    </location>
</feature>
<sequence length="900" mass="102196">MAKTKTDKKQIDFSDDDSSSSSSSSSSSDSDSDSDSSSSSGSDDKDGTKEVVHEHVPTKKKVKPSLVINKKFAQDFEKRKRREELSNERHDQKNGWGRGHGHGGDRDSDDDESTSESEDEDADLLTPKVDLQILKTINALRKKKDIIYDKDAKFFHNKENNDDDDDNDENSEKSADKKDKKRKQKPYLYKDMVREEIMEKMEKDGDRIGDHVNDDESDDNDDDDGRGGDRRYDISSMRNRERVVKLAYDDEQKALRAEFMNGKEKENGSDKDDDDDDDDGWLVTKKGSTHLEDDGNGNELSEERMEEIKALADSNSNDNDNDNDSDEFVDPKGEVKDGDKFLLDFITNKRWVDPDQDEYRSDSDDDGPSRPRIIGGEDDGDGNGDAYDSDASLKEVDRTDAFESKYNFRFEEANANAETSGSGAGLSVVAYSRTALSDTIRRKDETRKIKRQKHKERKVAERKKKEERLRRLKNAKREELEERITKIKTLAGTIRAPTNSNGDKPAMGDDDDDGAGDGGGGGAIDEETVAKLMEGDFDPDKFEELMSKMYSDDFYGKEDAEWKSDVDVKNSMKDVVAEVPEDEEVEGGLYDDVGEMAHDGVGDGDGDGDDDGDVEGEEVGEDYDMGQDDEQYEYQEEEAEPEESKLDKKLKSRMMDELYKLDYEDIIGDMPTRFKYRQVEANRYGLRPDEILFAKDTSLKQFVSLKRMAPYIEDGEYVPGYKRRRRFRDMLKDDYGETLTEDVETQQKEGAVGASADAPVDGITADEQPKKKKRRRQKKGKKHDKEDEKEAVDVKDVSKEETKVPKKEDGNDLLAEKVDTTQEAAVMKEIQVETKVKRSRKKKGKKTKSSFSEKSAEESLSNKDDEKDKKKKKERKKKKSKREKEIPGVSSSRLASYGLY</sequence>
<feature type="compositionally biased region" description="Acidic residues" evidence="2">
    <location>
        <begin position="319"/>
        <end position="328"/>
    </location>
</feature>
<feature type="domain" description="Kri1-like C-terminal" evidence="3">
    <location>
        <begin position="652"/>
        <end position="716"/>
    </location>
</feature>
<evidence type="ECO:0000256" key="2">
    <source>
        <dbReference type="SAM" id="MobiDB-lite"/>
    </source>
</evidence>
<feature type="region of interest" description="Disordered" evidence="2">
    <location>
        <begin position="442"/>
        <end position="472"/>
    </location>
</feature>
<dbReference type="GO" id="GO:0030686">
    <property type="term" value="C:90S preribosome"/>
    <property type="evidence" value="ECO:0007669"/>
    <property type="project" value="TreeGrafter"/>
</dbReference>
<feature type="compositionally biased region" description="Basic and acidic residues" evidence="2">
    <location>
        <begin position="191"/>
        <end position="214"/>
    </location>
</feature>
<evidence type="ECO:0000313" key="4">
    <source>
        <dbReference type="EMBL" id="CAE0471118.1"/>
    </source>
</evidence>
<feature type="compositionally biased region" description="Basic residues" evidence="2">
    <location>
        <begin position="837"/>
        <end position="848"/>
    </location>
</feature>
<feature type="region of interest" description="Disordered" evidence="2">
    <location>
        <begin position="578"/>
        <end position="648"/>
    </location>
</feature>
<feature type="compositionally biased region" description="Basic and acidic residues" evidence="2">
    <location>
        <begin position="42"/>
        <end position="57"/>
    </location>
</feature>
<organism evidence="4">
    <name type="scientific">Chaetoceros debilis</name>
    <dbReference type="NCBI Taxonomy" id="122233"/>
    <lineage>
        <taxon>Eukaryota</taxon>
        <taxon>Sar</taxon>
        <taxon>Stramenopiles</taxon>
        <taxon>Ochrophyta</taxon>
        <taxon>Bacillariophyta</taxon>
        <taxon>Coscinodiscophyceae</taxon>
        <taxon>Chaetocerotophycidae</taxon>
        <taxon>Chaetocerotales</taxon>
        <taxon>Chaetocerotaceae</taxon>
        <taxon>Chaetoceros</taxon>
    </lineage>
</organism>
<feature type="compositionally biased region" description="Basic residues" evidence="2">
    <location>
        <begin position="770"/>
        <end position="782"/>
    </location>
</feature>
<feature type="region of interest" description="Disordered" evidence="2">
    <location>
        <begin position="257"/>
        <end position="335"/>
    </location>
</feature>
<dbReference type="Pfam" id="PF05178">
    <property type="entry name" value="Kri1"/>
    <property type="match status" value="1"/>
</dbReference>
<dbReference type="Pfam" id="PF12936">
    <property type="entry name" value="Kri1_C"/>
    <property type="match status" value="1"/>
</dbReference>
<feature type="compositionally biased region" description="Basic and acidic residues" evidence="2">
    <location>
        <begin position="353"/>
        <end position="362"/>
    </location>
</feature>
<dbReference type="PANTHER" id="PTHR14490:SF5">
    <property type="entry name" value="PROTEIN KRI1 HOMOLOG"/>
    <property type="match status" value="1"/>
</dbReference>
<dbReference type="PANTHER" id="PTHR14490">
    <property type="entry name" value="ZINC FINGER, ZZ TYPE"/>
    <property type="match status" value="1"/>
</dbReference>
<dbReference type="AlphaFoldDB" id="A0A7S3VCM3"/>
<name>A0A7S3VCM3_9STRA</name>
<evidence type="ECO:0000256" key="1">
    <source>
        <dbReference type="ARBA" id="ARBA00007473"/>
    </source>
</evidence>
<protein>
    <recommendedName>
        <fullName evidence="3">Kri1-like C-terminal domain-containing protein</fullName>
    </recommendedName>
</protein>
<proteinExistence type="inferred from homology"/>
<dbReference type="InterPro" id="IPR018034">
    <property type="entry name" value="Kri1"/>
</dbReference>
<feature type="compositionally biased region" description="Acidic residues" evidence="2">
    <location>
        <begin position="215"/>
        <end position="224"/>
    </location>
</feature>
<feature type="region of interest" description="Disordered" evidence="2">
    <location>
        <begin position="1"/>
        <end position="131"/>
    </location>
</feature>
<feature type="compositionally biased region" description="Basic and acidic residues" evidence="2">
    <location>
        <begin position="257"/>
        <end position="270"/>
    </location>
</feature>
<feature type="compositionally biased region" description="Basic and acidic residues" evidence="2">
    <location>
        <begin position="463"/>
        <end position="472"/>
    </location>
</feature>